<evidence type="ECO:0000313" key="1">
    <source>
        <dbReference type="EMBL" id="GAA0863938.1"/>
    </source>
</evidence>
<accession>A0ABN1M3U7</accession>
<comment type="caution">
    <text evidence="1">The sequence shown here is derived from an EMBL/GenBank/DDBJ whole genome shotgun (WGS) entry which is preliminary data.</text>
</comment>
<protein>
    <submittedName>
        <fullName evidence="1">Uncharacterized protein</fullName>
    </submittedName>
</protein>
<evidence type="ECO:0000313" key="2">
    <source>
        <dbReference type="Proteomes" id="UP001400965"/>
    </source>
</evidence>
<gene>
    <name evidence="1" type="ORF">GCM10008917_15460</name>
</gene>
<dbReference type="RefSeq" id="WP_346044589.1">
    <property type="nucleotide sequence ID" value="NZ_BAAACP010000008.1"/>
</dbReference>
<proteinExistence type="predicted"/>
<keyword evidence="2" id="KW-1185">Reference proteome</keyword>
<reference evidence="1 2" key="1">
    <citation type="journal article" date="2019" name="Int. J. Syst. Evol. Microbiol.">
        <title>The Global Catalogue of Microorganisms (GCM) 10K type strain sequencing project: providing services to taxonomists for standard genome sequencing and annotation.</title>
        <authorList>
            <consortium name="The Broad Institute Genomics Platform"/>
            <consortium name="The Broad Institute Genome Sequencing Center for Infectious Disease"/>
            <person name="Wu L."/>
            <person name="Ma J."/>
        </authorList>
    </citation>
    <scope>NUCLEOTIDE SEQUENCE [LARGE SCALE GENOMIC DNA]</scope>
    <source>
        <strain evidence="1 2">JCM 6486</strain>
    </source>
</reference>
<name>A0ABN1M3U7_9FIRM</name>
<dbReference type="EMBL" id="BAAACP010000008">
    <property type="protein sequence ID" value="GAA0863938.1"/>
    <property type="molecule type" value="Genomic_DNA"/>
</dbReference>
<organism evidence="1 2">
    <name type="scientific">Paraclostridium tenue</name>
    <dbReference type="NCBI Taxonomy" id="1737"/>
    <lineage>
        <taxon>Bacteria</taxon>
        <taxon>Bacillati</taxon>
        <taxon>Bacillota</taxon>
        <taxon>Clostridia</taxon>
        <taxon>Peptostreptococcales</taxon>
        <taxon>Peptostreptococcaceae</taxon>
        <taxon>Paraclostridium</taxon>
    </lineage>
</organism>
<sequence length="44" mass="5363">MINKYDFAWEWYQDLELVKLVDGQNATLYTYNKLKNNIKSSYLK</sequence>
<dbReference type="Proteomes" id="UP001400965">
    <property type="component" value="Unassembled WGS sequence"/>
</dbReference>